<dbReference type="eggNOG" id="ENOG502R64D">
    <property type="taxonomic scope" value="Eukaryota"/>
</dbReference>
<reference evidence="2" key="2">
    <citation type="submission" date="2015-03" db="UniProtKB">
        <authorList>
            <consortium name="EnsemblPlants"/>
        </authorList>
    </citation>
    <scope>IDENTIFICATION</scope>
</reference>
<feature type="compositionally biased region" description="Basic residues" evidence="1">
    <location>
        <begin position="85"/>
        <end position="98"/>
    </location>
</feature>
<accession>A0A0D3GFM7</accession>
<proteinExistence type="predicted"/>
<dbReference type="EnsemblPlants" id="OBART06G11750.1">
    <property type="protein sequence ID" value="OBART06G11750.1"/>
    <property type="gene ID" value="OBART06G11750"/>
</dbReference>
<evidence type="ECO:0000256" key="1">
    <source>
        <dbReference type="SAM" id="MobiDB-lite"/>
    </source>
</evidence>
<keyword evidence="3" id="KW-1185">Reference proteome</keyword>
<sequence length="165" mass="17574">MEPVVSVSRVRRRSPSWFTVDGGVAEEPLLLLGAPADGDDGGDQARAALLRVEELEHLLGDVARRLSRLDAKRGRLEGQIAAASRGRRRGGAHHRRHGSAGGISESEGEGYTRKGAGAVRKMLRAAAGDVKKAREWLEAVAGRLEAALVDARERLALQQMLAAGA</sequence>
<dbReference type="HOGENOM" id="CLU_1613349_0_0_1"/>
<dbReference type="Gramene" id="OBART06G11750.1">
    <property type="protein sequence ID" value="OBART06G11750.1"/>
    <property type="gene ID" value="OBART06G11750"/>
</dbReference>
<reference evidence="2" key="1">
    <citation type="journal article" date="2009" name="Rice">
        <title>De Novo Next Generation Sequencing of Plant Genomes.</title>
        <authorList>
            <person name="Rounsley S."/>
            <person name="Marri P.R."/>
            <person name="Yu Y."/>
            <person name="He R."/>
            <person name="Sisneros N."/>
            <person name="Goicoechea J.L."/>
            <person name="Lee S.J."/>
            <person name="Angelova A."/>
            <person name="Kudrna D."/>
            <person name="Luo M."/>
            <person name="Affourtit J."/>
            <person name="Desany B."/>
            <person name="Knight J."/>
            <person name="Niazi F."/>
            <person name="Egholm M."/>
            <person name="Wing R.A."/>
        </authorList>
    </citation>
    <scope>NUCLEOTIDE SEQUENCE [LARGE SCALE GENOMIC DNA]</scope>
    <source>
        <strain evidence="2">cv. IRGC 105608</strain>
    </source>
</reference>
<dbReference type="Proteomes" id="UP000026960">
    <property type="component" value="Chromosome 6"/>
</dbReference>
<name>A0A0D3GFM7_9ORYZ</name>
<protein>
    <submittedName>
        <fullName evidence="2">Uncharacterized protein</fullName>
    </submittedName>
</protein>
<evidence type="ECO:0000313" key="3">
    <source>
        <dbReference type="Proteomes" id="UP000026960"/>
    </source>
</evidence>
<dbReference type="PaxDb" id="65489-OBART06G11750.1"/>
<dbReference type="AlphaFoldDB" id="A0A0D3GFM7"/>
<feature type="region of interest" description="Disordered" evidence="1">
    <location>
        <begin position="81"/>
        <end position="110"/>
    </location>
</feature>
<evidence type="ECO:0000313" key="2">
    <source>
        <dbReference type="EnsemblPlants" id="OBART06G11750.1"/>
    </source>
</evidence>
<organism evidence="2">
    <name type="scientific">Oryza barthii</name>
    <dbReference type="NCBI Taxonomy" id="65489"/>
    <lineage>
        <taxon>Eukaryota</taxon>
        <taxon>Viridiplantae</taxon>
        <taxon>Streptophyta</taxon>
        <taxon>Embryophyta</taxon>
        <taxon>Tracheophyta</taxon>
        <taxon>Spermatophyta</taxon>
        <taxon>Magnoliopsida</taxon>
        <taxon>Liliopsida</taxon>
        <taxon>Poales</taxon>
        <taxon>Poaceae</taxon>
        <taxon>BOP clade</taxon>
        <taxon>Oryzoideae</taxon>
        <taxon>Oryzeae</taxon>
        <taxon>Oryzinae</taxon>
        <taxon>Oryza</taxon>
    </lineage>
</organism>